<dbReference type="Proteomes" id="UP000460221">
    <property type="component" value="Unassembled WGS sequence"/>
</dbReference>
<dbReference type="InterPro" id="IPR014223">
    <property type="entry name" value="ABC_CydC/D"/>
</dbReference>
<evidence type="ECO:0000256" key="5">
    <source>
        <dbReference type="ARBA" id="ARBA00022989"/>
    </source>
</evidence>
<dbReference type="Gene3D" id="3.40.50.300">
    <property type="entry name" value="P-loop containing nucleotide triphosphate hydrolases"/>
    <property type="match status" value="1"/>
</dbReference>
<dbReference type="GO" id="GO:0140359">
    <property type="term" value="F:ABC-type transporter activity"/>
    <property type="evidence" value="ECO:0007669"/>
    <property type="project" value="InterPro"/>
</dbReference>
<dbReference type="NCBIfam" id="TIGR02868">
    <property type="entry name" value="CydC"/>
    <property type="match status" value="1"/>
</dbReference>
<dbReference type="PROSITE" id="PS50929">
    <property type="entry name" value="ABC_TM1F"/>
    <property type="match status" value="1"/>
</dbReference>
<dbReference type="PROSITE" id="PS50893">
    <property type="entry name" value="ABC_TRANSPORTER_2"/>
    <property type="match status" value="1"/>
</dbReference>
<dbReference type="Gene3D" id="1.20.1560.10">
    <property type="entry name" value="ABC transporter type 1, transmembrane domain"/>
    <property type="match status" value="1"/>
</dbReference>
<dbReference type="CDD" id="cd03228">
    <property type="entry name" value="ABCC_MRP_Like"/>
    <property type="match status" value="1"/>
</dbReference>
<gene>
    <name evidence="10" type="primary">cydC</name>
    <name evidence="10" type="ORF">GIS00_21210</name>
</gene>
<feature type="transmembrane region" description="Helical" evidence="7">
    <location>
        <begin position="49"/>
        <end position="68"/>
    </location>
</feature>
<keyword evidence="5 7" id="KW-1133">Transmembrane helix</keyword>
<protein>
    <submittedName>
        <fullName evidence="10">Thiol reductant ABC exporter subunit CydC</fullName>
    </submittedName>
</protein>
<dbReference type="PANTHER" id="PTHR24221:SF590">
    <property type="entry name" value="COMPONENT LINKED WITH THE ASSEMBLY OF CYTOCHROME' TRANSPORT TRANSMEMBRANE ATP-BINDING PROTEIN ABC TRANSPORTER CYDD-RELATED"/>
    <property type="match status" value="1"/>
</dbReference>
<feature type="transmembrane region" description="Helical" evidence="7">
    <location>
        <begin position="128"/>
        <end position="149"/>
    </location>
</feature>
<dbReference type="PROSITE" id="PS00211">
    <property type="entry name" value="ABC_TRANSPORTER_1"/>
    <property type="match status" value="1"/>
</dbReference>
<feature type="transmembrane region" description="Helical" evidence="7">
    <location>
        <begin position="155"/>
        <end position="173"/>
    </location>
</feature>
<evidence type="ECO:0000256" key="3">
    <source>
        <dbReference type="ARBA" id="ARBA00022741"/>
    </source>
</evidence>
<evidence type="ECO:0000256" key="7">
    <source>
        <dbReference type="SAM" id="Phobius"/>
    </source>
</evidence>
<evidence type="ECO:0000259" key="8">
    <source>
        <dbReference type="PROSITE" id="PS50893"/>
    </source>
</evidence>
<feature type="domain" description="ABC transporter" evidence="8">
    <location>
        <begin position="336"/>
        <end position="555"/>
    </location>
</feature>
<dbReference type="InterPro" id="IPR011527">
    <property type="entry name" value="ABC1_TM_dom"/>
</dbReference>
<keyword evidence="6 7" id="KW-0472">Membrane</keyword>
<evidence type="ECO:0000256" key="2">
    <source>
        <dbReference type="ARBA" id="ARBA00022692"/>
    </source>
</evidence>
<comment type="caution">
    <text evidence="10">The sequence shown here is derived from an EMBL/GenBank/DDBJ whole genome shotgun (WGS) entry which is preliminary data.</text>
</comment>
<name>A0A7K1FSU5_9ACTN</name>
<dbReference type="GO" id="GO:0016887">
    <property type="term" value="F:ATP hydrolysis activity"/>
    <property type="evidence" value="ECO:0007669"/>
    <property type="project" value="InterPro"/>
</dbReference>
<accession>A0A7K1FSU5</accession>
<feature type="transmembrane region" description="Helical" evidence="7">
    <location>
        <begin position="268"/>
        <end position="290"/>
    </location>
</feature>
<dbReference type="InterPro" id="IPR025662">
    <property type="entry name" value="Sigma_54_int_dom_ATP-bd_1"/>
</dbReference>
<evidence type="ECO:0000256" key="6">
    <source>
        <dbReference type="ARBA" id="ARBA00023136"/>
    </source>
</evidence>
<dbReference type="AlphaFoldDB" id="A0A7K1FSU5"/>
<dbReference type="PROSITE" id="PS51257">
    <property type="entry name" value="PROKAR_LIPOPROTEIN"/>
    <property type="match status" value="1"/>
</dbReference>
<organism evidence="10 11">
    <name type="scientific">Nakamurella alba</name>
    <dbReference type="NCBI Taxonomy" id="2665158"/>
    <lineage>
        <taxon>Bacteria</taxon>
        <taxon>Bacillati</taxon>
        <taxon>Actinomycetota</taxon>
        <taxon>Actinomycetes</taxon>
        <taxon>Nakamurellales</taxon>
        <taxon>Nakamurellaceae</taxon>
        <taxon>Nakamurella</taxon>
    </lineage>
</organism>
<evidence type="ECO:0000259" key="9">
    <source>
        <dbReference type="PROSITE" id="PS50929"/>
    </source>
</evidence>
<dbReference type="SMART" id="SM00382">
    <property type="entry name" value="AAA"/>
    <property type="match status" value="1"/>
</dbReference>
<dbReference type="PROSITE" id="PS00675">
    <property type="entry name" value="SIGMA54_INTERACT_1"/>
    <property type="match status" value="1"/>
</dbReference>
<dbReference type="Pfam" id="PF00005">
    <property type="entry name" value="ABC_tran"/>
    <property type="match status" value="1"/>
</dbReference>
<keyword evidence="3" id="KW-0547">Nucleotide-binding</keyword>
<evidence type="ECO:0000256" key="1">
    <source>
        <dbReference type="ARBA" id="ARBA00004651"/>
    </source>
</evidence>
<comment type="subcellular location">
    <subcellularLocation>
        <location evidence="1">Cell membrane</location>
        <topology evidence="1">Multi-pass membrane protein</topology>
    </subcellularLocation>
</comment>
<dbReference type="InterPro" id="IPR017871">
    <property type="entry name" value="ABC_transporter-like_CS"/>
</dbReference>
<dbReference type="SUPFAM" id="SSF90123">
    <property type="entry name" value="ABC transporter transmembrane region"/>
    <property type="match status" value="1"/>
</dbReference>
<dbReference type="InterPro" id="IPR036640">
    <property type="entry name" value="ABC1_TM_sf"/>
</dbReference>
<feature type="transmembrane region" description="Helical" evidence="7">
    <location>
        <begin position="15"/>
        <end position="40"/>
    </location>
</feature>
<keyword evidence="2 7" id="KW-0812">Transmembrane</keyword>
<feature type="domain" description="ABC transmembrane type-1" evidence="9">
    <location>
        <begin position="16"/>
        <end position="299"/>
    </location>
</feature>
<dbReference type="InterPro" id="IPR039421">
    <property type="entry name" value="Type_1_exporter"/>
</dbReference>
<feature type="transmembrane region" description="Helical" evidence="7">
    <location>
        <begin position="239"/>
        <end position="262"/>
    </location>
</feature>
<dbReference type="EMBL" id="WLYK01000009">
    <property type="protein sequence ID" value="MTD16459.1"/>
    <property type="molecule type" value="Genomic_DNA"/>
</dbReference>
<dbReference type="GO" id="GO:0034775">
    <property type="term" value="P:glutathione transmembrane transport"/>
    <property type="evidence" value="ECO:0007669"/>
    <property type="project" value="InterPro"/>
</dbReference>
<keyword evidence="11" id="KW-1185">Reference proteome</keyword>
<dbReference type="PANTHER" id="PTHR24221">
    <property type="entry name" value="ATP-BINDING CASSETTE SUB-FAMILY B"/>
    <property type="match status" value="1"/>
</dbReference>
<sequence>MVTGRPLLQGHRARWVLAVVLGALASACAVALMAVSAWLISRAAQHPPVLYLMVAVVGVRAFGIGRGVLRYLERLVSHDVAFRLLARLRQRLVAGLADLAPTGLPLWRRGDLLSRLVSDVDDIGDRFLRVWLPVAGAAVVGAAAVLLLGSLLPTAGIGLAVALLVAAVLVPLLDDRRTARAERAVVRARSQRAERVGLLLEETTDLVLRGEYDDRIADLDRIERDAVGAQRASARSAGLSAGIAVLAMGGAVLVSVIAGTAAVTTGDLAPVLLAVLVLTPLALVETVQAVGTAAAAARRTAAAGDRVREVLEAGEAAAAELPTGDLPESRPDGPVIELAGVAARWPGADRDAVSGIDLVLRPGERVLVTGESGSGKSTLIAVLLGFLQITAGRMTVDGHDAADIDPEQWRTLFGWCEQQAHLFDTSVLENVRLARPTAGDDEVRRALDGAGLAGWIDGLPAGAATMVGEHGAAVSGGERQRLSVARALLADRPLLLADEPTAHLDRATADAVTGVLLDGGPRRAVLLVSHRPEDGELVDRVLHLDHGRMVHPVPTG</sequence>
<dbReference type="SUPFAM" id="SSF52540">
    <property type="entry name" value="P-loop containing nucleoside triphosphate hydrolases"/>
    <property type="match status" value="1"/>
</dbReference>
<dbReference type="InterPro" id="IPR027417">
    <property type="entry name" value="P-loop_NTPase"/>
</dbReference>
<dbReference type="GO" id="GO:0045454">
    <property type="term" value="P:cell redox homeostasis"/>
    <property type="evidence" value="ECO:0007669"/>
    <property type="project" value="InterPro"/>
</dbReference>
<dbReference type="InterPro" id="IPR003439">
    <property type="entry name" value="ABC_transporter-like_ATP-bd"/>
</dbReference>
<keyword evidence="4" id="KW-0067">ATP-binding</keyword>
<dbReference type="GO" id="GO:0005886">
    <property type="term" value="C:plasma membrane"/>
    <property type="evidence" value="ECO:0007669"/>
    <property type="project" value="UniProtKB-SubCell"/>
</dbReference>
<proteinExistence type="predicted"/>
<evidence type="ECO:0000313" key="10">
    <source>
        <dbReference type="EMBL" id="MTD16459.1"/>
    </source>
</evidence>
<dbReference type="GO" id="GO:0005524">
    <property type="term" value="F:ATP binding"/>
    <property type="evidence" value="ECO:0007669"/>
    <property type="project" value="UniProtKB-KW"/>
</dbReference>
<evidence type="ECO:0000256" key="4">
    <source>
        <dbReference type="ARBA" id="ARBA00022840"/>
    </source>
</evidence>
<dbReference type="InterPro" id="IPR003593">
    <property type="entry name" value="AAA+_ATPase"/>
</dbReference>
<reference evidence="10 11" key="1">
    <citation type="submission" date="2019-11" db="EMBL/GenBank/DDBJ databases">
        <authorList>
            <person name="Jiang L.-Q."/>
        </authorList>
    </citation>
    <scope>NUCLEOTIDE SEQUENCE [LARGE SCALE GENOMIC DNA]</scope>
    <source>
        <strain evidence="10 11">YIM 132087</strain>
    </source>
</reference>
<evidence type="ECO:0000313" key="11">
    <source>
        <dbReference type="Proteomes" id="UP000460221"/>
    </source>
</evidence>